<dbReference type="InterPro" id="IPR036612">
    <property type="entry name" value="KH_dom_type_1_sf"/>
</dbReference>
<evidence type="ECO:0000313" key="7">
    <source>
        <dbReference type="EMBL" id="PIR94462.1"/>
    </source>
</evidence>
<dbReference type="SUPFAM" id="SSF54211">
    <property type="entry name" value="Ribosomal protein S5 domain 2-like"/>
    <property type="match status" value="2"/>
</dbReference>
<evidence type="ECO:0000256" key="1">
    <source>
        <dbReference type="ARBA" id="ARBA00007404"/>
    </source>
</evidence>
<proteinExistence type="inferred from homology"/>
<dbReference type="InterPro" id="IPR015847">
    <property type="entry name" value="ExoRNase_PH_dom2"/>
</dbReference>
<evidence type="ECO:0000256" key="5">
    <source>
        <dbReference type="HAMAP-Rule" id="MF_01595"/>
    </source>
</evidence>
<accession>A0A2H0V5X6</accession>
<comment type="catalytic activity">
    <reaction evidence="5">
        <text>RNA(n+1) + phosphate = RNA(n) + a ribonucleoside 5'-diphosphate</text>
        <dbReference type="Rhea" id="RHEA:22096"/>
        <dbReference type="Rhea" id="RHEA-COMP:14527"/>
        <dbReference type="Rhea" id="RHEA-COMP:17342"/>
        <dbReference type="ChEBI" id="CHEBI:43474"/>
        <dbReference type="ChEBI" id="CHEBI:57930"/>
        <dbReference type="ChEBI" id="CHEBI:140395"/>
        <dbReference type="EC" id="2.7.7.8"/>
    </reaction>
</comment>
<dbReference type="Gene3D" id="3.30.1370.10">
    <property type="entry name" value="K Homology domain, type 1"/>
    <property type="match status" value="1"/>
</dbReference>
<evidence type="ECO:0000259" key="6">
    <source>
        <dbReference type="PROSITE" id="PS50126"/>
    </source>
</evidence>
<dbReference type="InterPro" id="IPR004087">
    <property type="entry name" value="KH_dom"/>
</dbReference>
<dbReference type="GO" id="GO:0000175">
    <property type="term" value="F:3'-5'-RNA exonuclease activity"/>
    <property type="evidence" value="ECO:0007669"/>
    <property type="project" value="TreeGrafter"/>
</dbReference>
<dbReference type="HAMAP" id="MF_01595">
    <property type="entry name" value="PNPase"/>
    <property type="match status" value="1"/>
</dbReference>
<reference evidence="8" key="1">
    <citation type="submission" date="2017-09" db="EMBL/GenBank/DDBJ databases">
        <title>Depth-based differentiation of microbial function through sediment-hosted aquifers and enrichment of novel symbionts in the deep terrestrial subsurface.</title>
        <authorList>
            <person name="Probst A.J."/>
            <person name="Ladd B."/>
            <person name="Jarett J.K."/>
            <person name="Geller-Mcgrath D.E."/>
            <person name="Sieber C.M.K."/>
            <person name="Emerson J.B."/>
            <person name="Anantharaman K."/>
            <person name="Thomas B.C."/>
            <person name="Malmstrom R."/>
            <person name="Stieglmeier M."/>
            <person name="Klingl A."/>
            <person name="Woyke T."/>
            <person name="Ryan C.M."/>
            <person name="Banfield J.F."/>
        </authorList>
    </citation>
    <scope>NUCLEOTIDE SEQUENCE [LARGE SCALE GENOMIC DNA]</scope>
</reference>
<evidence type="ECO:0000256" key="3">
    <source>
        <dbReference type="ARBA" id="ARBA00022695"/>
    </source>
</evidence>
<dbReference type="Gene3D" id="2.40.50.140">
    <property type="entry name" value="Nucleic acid-binding proteins"/>
    <property type="match status" value="1"/>
</dbReference>
<dbReference type="GO" id="GO:0005829">
    <property type="term" value="C:cytosol"/>
    <property type="evidence" value="ECO:0007669"/>
    <property type="project" value="TreeGrafter"/>
</dbReference>
<comment type="function">
    <text evidence="5">Involved in mRNA degradation. Catalyzes the phosphorolysis of single-stranded polyribonucleotides processively in the 3'- to 5'-direction.</text>
</comment>
<dbReference type="InterPro" id="IPR012340">
    <property type="entry name" value="NA-bd_OB-fold"/>
</dbReference>
<dbReference type="GO" id="GO:0004654">
    <property type="term" value="F:polyribonucleotide nucleotidyltransferase activity"/>
    <property type="evidence" value="ECO:0007669"/>
    <property type="project" value="UniProtKB-UniRule"/>
</dbReference>
<dbReference type="CDD" id="cd11363">
    <property type="entry name" value="RNase_PH_PNPase_1"/>
    <property type="match status" value="1"/>
</dbReference>
<keyword evidence="4 5" id="KW-0694">RNA-binding</keyword>
<dbReference type="InterPro" id="IPR003029">
    <property type="entry name" value="S1_domain"/>
</dbReference>
<sequence length="714" mass="79294">MKKDKYTLDWAGKTLTIEPNVVAKQANASCIVSYGETVILATAVINKELREGTSFFPLMVDYEEKMYAAGRIKGSRFIKRETRPTDEAILTARLIDRGIRPLFDERIRNDIQVIITVLQHDGENDPDIPSIFGAAAVLHISDIPWAGPIAGIRVGQINGEWVLNPSYEAREKSDFELTICFHDDKIINIEAGANETDEKTMLEAFKFGQKHIKEPLKLLEQLRKEVGKEKMVISVNGQEDDEELDSNQKASQKEIEALTVEAKEFAAKGIDKYLFNVPVGTKRDRKEKVYALKDELVEMLKKKNVGKDKIKKILTFFDDFIETRVSEAIIKDKKRIDGRNITDVREIKSKVGFLSRLHGSALFDRGETEVMSIVTLGSPGDEQFLDGMELTGKKRFMHHYNFPPYSVGEAKPMRGAGRREVGHGSLAEKAIMPVLPSKEDFPYTIRVVSEVLSSNGSSSMASTCGCSLSLMDAGVPIKKAVAGVAIGLASDDKGNYRVITDIQDLEDGKGGMDFKVTGTDEGITAIQMDTKTTGVSLEIIEESLKQGKDARIEILKVMNEAIAKPREEMSPYAPRIETIKISPDKIRDVIGPGGKMINEIIDKTGVAIDIEDDGTVFVTSISADGMKEAIQWIKDLTQEAKVGKTYDGKVVRIMDFGAFVEIFPNQDGMVHVSEISKTERVNDINKYLKVGQEVKVKVLKIDDTGRVSLSMKQV</sequence>
<dbReference type="Proteomes" id="UP000229901">
    <property type="component" value="Unassembled WGS sequence"/>
</dbReference>
<dbReference type="Pfam" id="PF00575">
    <property type="entry name" value="S1"/>
    <property type="match status" value="1"/>
</dbReference>
<dbReference type="NCBIfam" id="TIGR03591">
    <property type="entry name" value="polynuc_phos"/>
    <property type="match status" value="1"/>
</dbReference>
<dbReference type="EC" id="2.7.7.8" evidence="5"/>
<protein>
    <recommendedName>
        <fullName evidence="5">Polyribonucleotide nucleotidyltransferase</fullName>
        <ecNumber evidence="5">2.7.7.8</ecNumber>
    </recommendedName>
    <alternativeName>
        <fullName evidence="5">Polynucleotide phosphorylase</fullName>
        <shortName evidence="5">PNPase</shortName>
    </alternativeName>
</protein>
<keyword evidence="2 5" id="KW-0808">Transferase</keyword>
<comment type="subcellular location">
    <subcellularLocation>
        <location evidence="5">Cytoplasm</location>
    </subcellularLocation>
</comment>
<dbReference type="SUPFAM" id="SSF55666">
    <property type="entry name" value="Ribonuclease PH domain 2-like"/>
    <property type="match status" value="2"/>
</dbReference>
<keyword evidence="5" id="KW-0479">Metal-binding</keyword>
<dbReference type="InterPro" id="IPR004088">
    <property type="entry name" value="KH_dom_type_1"/>
</dbReference>
<feature type="binding site" evidence="5">
    <location>
        <position position="513"/>
    </location>
    <ligand>
        <name>Mg(2+)</name>
        <dbReference type="ChEBI" id="CHEBI:18420"/>
    </ligand>
</feature>
<evidence type="ECO:0000256" key="4">
    <source>
        <dbReference type="ARBA" id="ARBA00022884"/>
    </source>
</evidence>
<evidence type="ECO:0000256" key="2">
    <source>
        <dbReference type="ARBA" id="ARBA00022679"/>
    </source>
</evidence>
<dbReference type="SMART" id="SM00316">
    <property type="entry name" value="S1"/>
    <property type="match status" value="1"/>
</dbReference>
<feature type="binding site" evidence="5">
    <location>
        <position position="507"/>
    </location>
    <ligand>
        <name>Mg(2+)</name>
        <dbReference type="ChEBI" id="CHEBI:18420"/>
    </ligand>
</feature>
<dbReference type="InterPro" id="IPR036345">
    <property type="entry name" value="ExoRNase_PH_dom2_sf"/>
</dbReference>
<dbReference type="Gene3D" id="3.30.230.70">
    <property type="entry name" value="GHMP Kinase, N-terminal domain"/>
    <property type="match status" value="2"/>
</dbReference>
<evidence type="ECO:0000313" key="8">
    <source>
        <dbReference type="Proteomes" id="UP000229901"/>
    </source>
</evidence>
<keyword evidence="3 5" id="KW-0548">Nucleotidyltransferase</keyword>
<dbReference type="InterPro" id="IPR027408">
    <property type="entry name" value="PNPase/RNase_PH_dom_sf"/>
</dbReference>
<dbReference type="PIRSF" id="PIRSF005499">
    <property type="entry name" value="PNPase"/>
    <property type="match status" value="1"/>
</dbReference>
<keyword evidence="5" id="KW-0963">Cytoplasm</keyword>
<dbReference type="GO" id="GO:0000287">
    <property type="term" value="F:magnesium ion binding"/>
    <property type="evidence" value="ECO:0007669"/>
    <property type="project" value="UniProtKB-UniRule"/>
</dbReference>
<dbReference type="FunFam" id="3.30.230.70:FF:000001">
    <property type="entry name" value="Polyribonucleotide nucleotidyltransferase"/>
    <property type="match status" value="1"/>
</dbReference>
<comment type="caution">
    <text evidence="7">The sequence shown here is derived from an EMBL/GenBank/DDBJ whole genome shotgun (WGS) entry which is preliminary data.</text>
</comment>
<dbReference type="InterPro" id="IPR001247">
    <property type="entry name" value="ExoRNase_PH_dom1"/>
</dbReference>
<dbReference type="FunFam" id="3.30.1370.10:FF:000001">
    <property type="entry name" value="Polyribonucleotide nucleotidyltransferase"/>
    <property type="match status" value="1"/>
</dbReference>
<keyword evidence="5" id="KW-0460">Magnesium</keyword>
<dbReference type="CDD" id="cd11364">
    <property type="entry name" value="RNase_PH_PNPase_2"/>
    <property type="match status" value="1"/>
</dbReference>
<dbReference type="SUPFAM" id="SSF54791">
    <property type="entry name" value="Eukaryotic type KH-domain (KH-domain type I)"/>
    <property type="match status" value="1"/>
</dbReference>
<gene>
    <name evidence="5 7" type="primary">pnp</name>
    <name evidence="7" type="ORF">COT97_01240</name>
</gene>
<dbReference type="GO" id="GO:0003723">
    <property type="term" value="F:RNA binding"/>
    <property type="evidence" value="ECO:0007669"/>
    <property type="project" value="UniProtKB-UniRule"/>
</dbReference>
<name>A0A2H0V5X6_9BACT</name>
<dbReference type="Pfam" id="PF00013">
    <property type="entry name" value="KH_1"/>
    <property type="match status" value="1"/>
</dbReference>
<dbReference type="Pfam" id="PF01138">
    <property type="entry name" value="RNase_PH"/>
    <property type="match status" value="2"/>
</dbReference>
<dbReference type="Pfam" id="PF03725">
    <property type="entry name" value="RNase_PH_C"/>
    <property type="match status" value="1"/>
</dbReference>
<dbReference type="PROSITE" id="PS50126">
    <property type="entry name" value="S1"/>
    <property type="match status" value="1"/>
</dbReference>
<dbReference type="CDD" id="cd04472">
    <property type="entry name" value="S1_PNPase"/>
    <property type="match status" value="1"/>
</dbReference>
<dbReference type="PANTHER" id="PTHR11252">
    <property type="entry name" value="POLYRIBONUCLEOTIDE NUCLEOTIDYLTRANSFERASE"/>
    <property type="match status" value="1"/>
</dbReference>
<dbReference type="GO" id="GO:0006402">
    <property type="term" value="P:mRNA catabolic process"/>
    <property type="evidence" value="ECO:0007669"/>
    <property type="project" value="UniProtKB-UniRule"/>
</dbReference>
<dbReference type="EMBL" id="PFAP01000005">
    <property type="protein sequence ID" value="PIR94462.1"/>
    <property type="molecule type" value="Genomic_DNA"/>
</dbReference>
<dbReference type="InterPro" id="IPR020568">
    <property type="entry name" value="Ribosomal_Su5_D2-typ_SF"/>
</dbReference>
<comment type="similarity">
    <text evidence="1 5">Belongs to the polyribonucleotide nucleotidyltransferase family.</text>
</comment>
<dbReference type="NCBIfam" id="NF008805">
    <property type="entry name" value="PRK11824.1"/>
    <property type="match status" value="1"/>
</dbReference>
<feature type="domain" description="S1 motif" evidence="6">
    <location>
        <begin position="643"/>
        <end position="712"/>
    </location>
</feature>
<organism evidence="7 8">
    <name type="scientific">Candidatus Falkowbacteria bacterium CG10_big_fil_rev_8_21_14_0_10_39_11</name>
    <dbReference type="NCBI Taxonomy" id="1974565"/>
    <lineage>
        <taxon>Bacteria</taxon>
        <taxon>Candidatus Falkowiibacteriota</taxon>
    </lineage>
</organism>
<dbReference type="FunFam" id="2.40.50.140:FF:000189">
    <property type="entry name" value="Polyribonucleotide nucleotidyltransferase, putative"/>
    <property type="match status" value="1"/>
</dbReference>
<dbReference type="AlphaFoldDB" id="A0A2H0V5X6"/>
<comment type="cofactor">
    <cofactor evidence="5">
        <name>Mg(2+)</name>
        <dbReference type="ChEBI" id="CHEBI:18420"/>
    </cofactor>
</comment>
<dbReference type="SMART" id="SM00322">
    <property type="entry name" value="KH"/>
    <property type="match status" value="1"/>
</dbReference>
<dbReference type="PROSITE" id="PS50084">
    <property type="entry name" value="KH_TYPE_1"/>
    <property type="match status" value="1"/>
</dbReference>
<dbReference type="PANTHER" id="PTHR11252:SF0">
    <property type="entry name" value="POLYRIBONUCLEOTIDE NUCLEOTIDYLTRANSFERASE 1, MITOCHONDRIAL"/>
    <property type="match status" value="1"/>
</dbReference>
<dbReference type="CDD" id="cd02393">
    <property type="entry name" value="KH-I_PNPase"/>
    <property type="match status" value="1"/>
</dbReference>
<dbReference type="SUPFAM" id="SSF50249">
    <property type="entry name" value="Nucleic acid-binding proteins"/>
    <property type="match status" value="1"/>
</dbReference>
<dbReference type="InterPro" id="IPR012162">
    <property type="entry name" value="PNPase"/>
</dbReference>